<dbReference type="Pfam" id="PF13193">
    <property type="entry name" value="AMP-binding_C"/>
    <property type="match status" value="1"/>
</dbReference>
<dbReference type="Proteomes" id="UP001642360">
    <property type="component" value="Unassembled WGS sequence"/>
</dbReference>
<evidence type="ECO:0000313" key="8">
    <source>
        <dbReference type="Proteomes" id="UP001642360"/>
    </source>
</evidence>
<dbReference type="GO" id="GO:0016874">
    <property type="term" value="F:ligase activity"/>
    <property type="evidence" value="ECO:0007669"/>
    <property type="project" value="UniProtKB-KW"/>
</dbReference>
<dbReference type="PANTHER" id="PTHR43859">
    <property type="entry name" value="ACYL-ACTIVATING ENZYME"/>
    <property type="match status" value="1"/>
</dbReference>
<evidence type="ECO:0000256" key="1">
    <source>
        <dbReference type="ARBA" id="ARBA00004930"/>
    </source>
</evidence>
<feature type="domain" description="AMP-binding enzyme C-terminal" evidence="6">
    <location>
        <begin position="438"/>
        <end position="512"/>
    </location>
</feature>
<evidence type="ECO:0000256" key="3">
    <source>
        <dbReference type="ARBA" id="ARBA00022598"/>
    </source>
</evidence>
<dbReference type="InterPro" id="IPR020845">
    <property type="entry name" value="AMP-binding_CS"/>
</dbReference>
<dbReference type="InterPro" id="IPR000873">
    <property type="entry name" value="AMP-dep_synth/lig_dom"/>
</dbReference>
<gene>
    <name evidence="7" type="ORF">ILEXP_LOCUS24822</name>
</gene>
<evidence type="ECO:0008006" key="9">
    <source>
        <dbReference type="Google" id="ProtNLM"/>
    </source>
</evidence>
<dbReference type="FunFam" id="3.30.300.30:FF:000008">
    <property type="entry name" value="2,3-dihydroxybenzoate-AMP ligase"/>
    <property type="match status" value="1"/>
</dbReference>
<sequence>MNIHKGMIGLRDNGMQETHVSVSNGGVAALAPNIPALYELHFGIPMVGAVLSPLNTRLDKAMLALILKQLEAKIIFVDNQFVSVALEAFQLLSQSNINPPGLILIFESNQATSSIEKEPQLRNLDYKGLLEMGQVDFQIIRPEDECDPISVCYTSGSTGKPKGVVYSHRAAYLNSLAAIFSDEMRRMPVFLWTVDMFRCNGWCFTWALAALGGTSICLRDVSAKAIFDAISLHKVTHLCGKPTILNQIADAPVTDQQPLPCRVEIKISGAWPPPHVLNKVEELGFNVNYAYGMTEALGPVISSRLWKPEANCSPLEEHTLLEKTQQNSVPEVFGSEELTKIKYRERIQNLLMEGVDVKDPDTMTSVPPDGKTIGEVMFRGNIMMSGYIKNKEGTEKAFNGGWYRTGDLGVRHSDGYIQMKDRAVDMIISGEESISTLEVEAVLLSHPLVMEAAVVGKPDDLLGETPCAIVKLKEGFGVTSEEIIKFCADHLPHYMAPRTVVFGDLPVNSTGKIQKHVLRKRANTMGSLS</sequence>
<keyword evidence="3" id="KW-0436">Ligase</keyword>
<protein>
    <recommendedName>
        <fullName evidence="9">4-coumarate--CoA ligase</fullName>
    </recommendedName>
</protein>
<dbReference type="InterPro" id="IPR045851">
    <property type="entry name" value="AMP-bd_C_sf"/>
</dbReference>
<name>A0ABC8SGK5_9AQUA</name>
<comment type="pathway">
    <text evidence="1">Phytoalexin biosynthesis; 3,4',5-trihydroxystilbene biosynthesis; 3,4',5-trihydroxystilbene from trans-4-coumarate: step 1/2.</text>
</comment>
<dbReference type="Gene3D" id="3.30.300.30">
    <property type="match status" value="1"/>
</dbReference>
<organism evidence="7 8">
    <name type="scientific">Ilex paraguariensis</name>
    <name type="common">yerba mate</name>
    <dbReference type="NCBI Taxonomy" id="185542"/>
    <lineage>
        <taxon>Eukaryota</taxon>
        <taxon>Viridiplantae</taxon>
        <taxon>Streptophyta</taxon>
        <taxon>Embryophyta</taxon>
        <taxon>Tracheophyta</taxon>
        <taxon>Spermatophyta</taxon>
        <taxon>Magnoliopsida</taxon>
        <taxon>eudicotyledons</taxon>
        <taxon>Gunneridae</taxon>
        <taxon>Pentapetalae</taxon>
        <taxon>asterids</taxon>
        <taxon>campanulids</taxon>
        <taxon>Aquifoliales</taxon>
        <taxon>Aquifoliaceae</taxon>
        <taxon>Ilex</taxon>
    </lineage>
</organism>
<dbReference type="Gene3D" id="3.40.50.12780">
    <property type="entry name" value="N-terminal domain of ligase-like"/>
    <property type="match status" value="1"/>
</dbReference>
<evidence type="ECO:0000256" key="2">
    <source>
        <dbReference type="ARBA" id="ARBA00006432"/>
    </source>
</evidence>
<dbReference type="EMBL" id="CAUOFW020002835">
    <property type="protein sequence ID" value="CAK9156318.1"/>
    <property type="molecule type" value="Genomic_DNA"/>
</dbReference>
<comment type="caution">
    <text evidence="7">The sequence shown here is derived from an EMBL/GenBank/DDBJ whole genome shotgun (WGS) entry which is preliminary data.</text>
</comment>
<dbReference type="GO" id="GO:0009698">
    <property type="term" value="P:phenylpropanoid metabolic process"/>
    <property type="evidence" value="ECO:0007669"/>
    <property type="project" value="UniProtKB-KW"/>
</dbReference>
<dbReference type="InterPro" id="IPR025110">
    <property type="entry name" value="AMP-bd_C"/>
</dbReference>
<keyword evidence="4" id="KW-0587">Phenylpropanoid metabolism</keyword>
<feature type="domain" description="AMP-dependent synthetase/ligase" evidence="5">
    <location>
        <begin position="27"/>
        <end position="387"/>
    </location>
</feature>
<dbReference type="PROSITE" id="PS00455">
    <property type="entry name" value="AMP_BINDING"/>
    <property type="match status" value="1"/>
</dbReference>
<dbReference type="SUPFAM" id="SSF56801">
    <property type="entry name" value="Acetyl-CoA synthetase-like"/>
    <property type="match status" value="1"/>
</dbReference>
<dbReference type="PANTHER" id="PTHR43859:SF11">
    <property type="entry name" value="4-COUMARATE--COA LIGASE"/>
    <property type="match status" value="1"/>
</dbReference>
<dbReference type="InterPro" id="IPR042099">
    <property type="entry name" value="ANL_N_sf"/>
</dbReference>
<proteinExistence type="inferred from homology"/>
<evidence type="ECO:0000256" key="4">
    <source>
        <dbReference type="ARBA" id="ARBA00023051"/>
    </source>
</evidence>
<dbReference type="AlphaFoldDB" id="A0ABC8SGK5"/>
<keyword evidence="8" id="KW-1185">Reference proteome</keyword>
<reference evidence="7 8" key="1">
    <citation type="submission" date="2024-02" db="EMBL/GenBank/DDBJ databases">
        <authorList>
            <person name="Vignale AGUSTIN F."/>
            <person name="Sosa J E."/>
            <person name="Modenutti C."/>
        </authorList>
    </citation>
    <scope>NUCLEOTIDE SEQUENCE [LARGE SCALE GENOMIC DNA]</scope>
</reference>
<evidence type="ECO:0000259" key="5">
    <source>
        <dbReference type="Pfam" id="PF00501"/>
    </source>
</evidence>
<comment type="similarity">
    <text evidence="2">Belongs to the ATP-dependent AMP-binding enzyme family.</text>
</comment>
<accession>A0ABC8SGK5</accession>
<evidence type="ECO:0000313" key="7">
    <source>
        <dbReference type="EMBL" id="CAK9156318.1"/>
    </source>
</evidence>
<evidence type="ECO:0000259" key="6">
    <source>
        <dbReference type="Pfam" id="PF13193"/>
    </source>
</evidence>
<dbReference type="Pfam" id="PF00501">
    <property type="entry name" value="AMP-binding"/>
    <property type="match status" value="1"/>
</dbReference>